<dbReference type="STRING" id="53444.AYR59_04835"/>
<dbReference type="PANTHER" id="PTHR33516">
    <property type="entry name" value="LEXA REPRESSOR"/>
    <property type="match status" value="1"/>
</dbReference>
<protein>
    <submittedName>
        <fullName evidence="2">Peptidase s24-like protein</fullName>
    </submittedName>
</protein>
<keyword evidence="3" id="KW-1185">Reference proteome</keyword>
<dbReference type="Pfam" id="PF12844">
    <property type="entry name" value="HTH_19"/>
    <property type="match status" value="1"/>
</dbReference>
<dbReference type="InterPro" id="IPR015927">
    <property type="entry name" value="Peptidase_S24_S26A/B/C"/>
</dbReference>
<dbReference type="PROSITE" id="PS50943">
    <property type="entry name" value="HTH_CROC1"/>
    <property type="match status" value="1"/>
</dbReference>
<dbReference type="PANTHER" id="PTHR33516:SF2">
    <property type="entry name" value="LEXA REPRESSOR-RELATED"/>
    <property type="match status" value="1"/>
</dbReference>
<dbReference type="SMART" id="SM00530">
    <property type="entry name" value="HTH_XRE"/>
    <property type="match status" value="1"/>
</dbReference>
<accession>A0A0R2K2L5</accession>
<dbReference type="Gene3D" id="1.10.260.40">
    <property type="entry name" value="lambda repressor-like DNA-binding domains"/>
    <property type="match status" value="1"/>
</dbReference>
<dbReference type="InterPro" id="IPR039418">
    <property type="entry name" value="LexA-like"/>
</dbReference>
<reference evidence="2 3" key="1">
    <citation type="journal article" date="2015" name="Genome Announc.">
        <title>Expanding the biotechnology potential of lactobacilli through comparative genomics of 213 strains and associated genera.</title>
        <authorList>
            <person name="Sun Z."/>
            <person name="Harris H.M."/>
            <person name="McCann A."/>
            <person name="Guo C."/>
            <person name="Argimon S."/>
            <person name="Zhang W."/>
            <person name="Yang X."/>
            <person name="Jeffery I.B."/>
            <person name="Cooney J.C."/>
            <person name="Kagawa T.F."/>
            <person name="Liu W."/>
            <person name="Song Y."/>
            <person name="Salvetti E."/>
            <person name="Wrobel A."/>
            <person name="Rasinkangas P."/>
            <person name="Parkhill J."/>
            <person name="Rea M.C."/>
            <person name="O'Sullivan O."/>
            <person name="Ritari J."/>
            <person name="Douillard F.P."/>
            <person name="Paul Ross R."/>
            <person name="Yang R."/>
            <person name="Briner A.E."/>
            <person name="Felis G.E."/>
            <person name="de Vos W.M."/>
            <person name="Barrangou R."/>
            <person name="Klaenhammer T.R."/>
            <person name="Caufield P.W."/>
            <person name="Cui Y."/>
            <person name="Zhang H."/>
            <person name="O'Toole P.W."/>
        </authorList>
    </citation>
    <scope>NUCLEOTIDE SEQUENCE [LARGE SCALE GENOMIC DNA]</scope>
    <source>
        <strain evidence="2 3">DSM 20690</strain>
    </source>
</reference>
<evidence type="ECO:0000313" key="3">
    <source>
        <dbReference type="Proteomes" id="UP000051565"/>
    </source>
</evidence>
<dbReference type="OrthoDB" id="2475196at2"/>
<organism evidence="2 3">
    <name type="scientific">Fructilactobacillus lindneri DSM 20690 = JCM 11027</name>
    <dbReference type="NCBI Taxonomy" id="1122148"/>
    <lineage>
        <taxon>Bacteria</taxon>
        <taxon>Bacillati</taxon>
        <taxon>Bacillota</taxon>
        <taxon>Bacilli</taxon>
        <taxon>Lactobacillales</taxon>
        <taxon>Lactobacillaceae</taxon>
        <taxon>Fructilactobacillus</taxon>
    </lineage>
</organism>
<gene>
    <name evidence="2" type="ORF">IV52_GL001235</name>
</gene>
<dbReference type="SUPFAM" id="SSF51306">
    <property type="entry name" value="LexA/Signal peptidase"/>
    <property type="match status" value="1"/>
</dbReference>
<feature type="domain" description="HTH cro/C1-type" evidence="1">
    <location>
        <begin position="12"/>
        <end position="67"/>
    </location>
</feature>
<dbReference type="InterPro" id="IPR010982">
    <property type="entry name" value="Lambda_DNA-bd_dom_sf"/>
</dbReference>
<dbReference type="Pfam" id="PF00717">
    <property type="entry name" value="Peptidase_S24"/>
    <property type="match status" value="1"/>
</dbReference>
<dbReference type="InterPro" id="IPR036286">
    <property type="entry name" value="LexA/Signal_pep-like_sf"/>
</dbReference>
<dbReference type="GeneID" id="61250159"/>
<dbReference type="InterPro" id="IPR050077">
    <property type="entry name" value="LexA_repressor"/>
</dbReference>
<name>A0A0R2K2L5_9LACO</name>
<dbReference type="AlphaFoldDB" id="A0A0R2K2L5"/>
<dbReference type="CDD" id="cd06529">
    <property type="entry name" value="S24_LexA-like"/>
    <property type="match status" value="1"/>
</dbReference>
<comment type="caution">
    <text evidence="2">The sequence shown here is derived from an EMBL/GenBank/DDBJ whole genome shotgun (WGS) entry which is preliminary data.</text>
</comment>
<proteinExistence type="predicted"/>
<dbReference type="InterPro" id="IPR001387">
    <property type="entry name" value="Cro/C1-type_HTH"/>
</dbReference>
<dbReference type="EMBL" id="JQBT01000005">
    <property type="protein sequence ID" value="KRN80679.1"/>
    <property type="molecule type" value="Genomic_DNA"/>
</dbReference>
<evidence type="ECO:0000259" key="1">
    <source>
        <dbReference type="PROSITE" id="PS50943"/>
    </source>
</evidence>
<dbReference type="Proteomes" id="UP000051565">
    <property type="component" value="Unassembled WGS sequence"/>
</dbReference>
<dbReference type="GO" id="GO:0003677">
    <property type="term" value="F:DNA binding"/>
    <property type="evidence" value="ECO:0007669"/>
    <property type="project" value="InterPro"/>
</dbReference>
<dbReference type="SUPFAM" id="SSF47413">
    <property type="entry name" value="lambda repressor-like DNA-binding domains"/>
    <property type="match status" value="1"/>
</dbReference>
<dbReference type="Gene3D" id="2.10.109.10">
    <property type="entry name" value="Umud Fragment, subunit A"/>
    <property type="match status" value="1"/>
</dbReference>
<evidence type="ECO:0000313" key="2">
    <source>
        <dbReference type="EMBL" id="KRN80679.1"/>
    </source>
</evidence>
<sequence>MNSKNNDFGIKIKSIRNKKGFSVRQTALQAKMSSSYLSQIENGLVNIPKPTTLLKLANGLRISKTEIFKLAGLDNNYSHELKVYNDEKMINIPVIGEIACGTPIVAQENIEEYLPTIKKSIPNGINFYLKCRGNSMLPTIPNGAYVLIHQQYEVENGSLAAVLLNDNETTLKRIQYQGDEIILIPDNHDPKYHPIILNEDNPGKIIGKVIQMQVYF</sequence>
<dbReference type="PATRIC" id="fig|1122148.6.peg.1265"/>
<dbReference type="CDD" id="cd00093">
    <property type="entry name" value="HTH_XRE"/>
    <property type="match status" value="1"/>
</dbReference>
<dbReference type="RefSeq" id="WP_054646879.1">
    <property type="nucleotide sequence ID" value="NZ_FUXS01000005.1"/>
</dbReference>